<dbReference type="Proteomes" id="UP001178507">
    <property type="component" value="Unassembled WGS sequence"/>
</dbReference>
<dbReference type="AlphaFoldDB" id="A0AA36J923"/>
<evidence type="ECO:0000313" key="2">
    <source>
        <dbReference type="EMBL" id="CAJ1401337.1"/>
    </source>
</evidence>
<accession>A0AA36J923</accession>
<reference evidence="2" key="1">
    <citation type="submission" date="2023-08" db="EMBL/GenBank/DDBJ databases">
        <authorList>
            <person name="Chen Y."/>
            <person name="Shah S."/>
            <person name="Dougan E. K."/>
            <person name="Thang M."/>
            <person name="Chan C."/>
        </authorList>
    </citation>
    <scope>NUCLEOTIDE SEQUENCE</scope>
</reference>
<keyword evidence="3" id="KW-1185">Reference proteome</keyword>
<dbReference type="PROSITE" id="PS50948">
    <property type="entry name" value="PAN"/>
    <property type="match status" value="1"/>
</dbReference>
<comment type="caution">
    <text evidence="2">The sequence shown here is derived from an EMBL/GenBank/DDBJ whole genome shotgun (WGS) entry which is preliminary data.</text>
</comment>
<proteinExistence type="predicted"/>
<feature type="domain" description="Apple" evidence="1">
    <location>
        <begin position="68"/>
        <end position="134"/>
    </location>
</feature>
<dbReference type="InterPro" id="IPR003609">
    <property type="entry name" value="Pan_app"/>
</dbReference>
<dbReference type="SUPFAM" id="SSF57414">
    <property type="entry name" value="Hairpin loop containing domain-like"/>
    <property type="match status" value="1"/>
</dbReference>
<evidence type="ECO:0000259" key="1">
    <source>
        <dbReference type="PROSITE" id="PS50948"/>
    </source>
</evidence>
<gene>
    <name evidence="2" type="ORF">EVOR1521_LOCUS24506</name>
</gene>
<evidence type="ECO:0000313" key="3">
    <source>
        <dbReference type="Proteomes" id="UP001178507"/>
    </source>
</evidence>
<protein>
    <recommendedName>
        <fullName evidence="1">Apple domain-containing protein</fullName>
    </recommendedName>
</protein>
<dbReference type="Pfam" id="PF00024">
    <property type="entry name" value="PAN_1"/>
    <property type="match status" value="1"/>
</dbReference>
<organism evidence="2 3">
    <name type="scientific">Effrenium voratum</name>
    <dbReference type="NCBI Taxonomy" id="2562239"/>
    <lineage>
        <taxon>Eukaryota</taxon>
        <taxon>Sar</taxon>
        <taxon>Alveolata</taxon>
        <taxon>Dinophyceae</taxon>
        <taxon>Suessiales</taxon>
        <taxon>Symbiodiniaceae</taxon>
        <taxon>Effrenium</taxon>
    </lineage>
</organism>
<sequence>MDNSEPFVGRKCWPIAVATALACAALRFGFGSWGSETVRRLAEAPAPAAPARAAAATAFVSLGRGTVCRAGAKDTDIVPHHGRIQSGVSRRDCEERCRQQDTCHGFEFRSSERRCELWLQDIAAHVHDFYHRTVPGSPDFECIVKSPSCSELKAHKALHDAAASELSFFLEDYCEYGPTDEAFDVCSRSYAENVLATNRQLCVEVIKRCDAATCA</sequence>
<dbReference type="EMBL" id="CAUJNA010003410">
    <property type="protein sequence ID" value="CAJ1401337.1"/>
    <property type="molecule type" value="Genomic_DNA"/>
</dbReference>
<dbReference type="Gene3D" id="3.50.4.10">
    <property type="entry name" value="Hepatocyte Growth Factor"/>
    <property type="match status" value="1"/>
</dbReference>
<name>A0AA36J923_9DINO</name>